<proteinExistence type="predicted"/>
<sequence>MRQTKKALPFVPSEFRTSTLEDSKGMIDILSIHTTEGLLDIALDAHAACANLNAIGSIRSKLGLHKESPVVSRAQELNGNARANRRDQPSLSLHPHHDG</sequence>
<evidence type="ECO:0000256" key="1">
    <source>
        <dbReference type="SAM" id="MobiDB-lite"/>
    </source>
</evidence>
<accession>A0A090EU42</accession>
<evidence type="ECO:0000313" key="3">
    <source>
        <dbReference type="Proteomes" id="UP000046373"/>
    </source>
</evidence>
<evidence type="ECO:0000313" key="2">
    <source>
        <dbReference type="EMBL" id="CDX35144.1"/>
    </source>
</evidence>
<reference evidence="2 3" key="1">
    <citation type="submission" date="2014-08" db="EMBL/GenBank/DDBJ databases">
        <authorList>
            <person name="Moulin Lionel"/>
        </authorList>
    </citation>
    <scope>NUCLEOTIDE SEQUENCE [LARGE SCALE GENOMIC DNA]</scope>
</reference>
<dbReference type="AlphaFoldDB" id="A0A090EU42"/>
<protein>
    <submittedName>
        <fullName evidence="2">Uncharacterized protein</fullName>
    </submittedName>
</protein>
<name>A0A090EU42_MESPL</name>
<dbReference type="Proteomes" id="UP000046373">
    <property type="component" value="Unassembled WGS sequence"/>
</dbReference>
<dbReference type="EMBL" id="CCNB01000012">
    <property type="protein sequence ID" value="CDX35144.1"/>
    <property type="molecule type" value="Genomic_DNA"/>
</dbReference>
<feature type="region of interest" description="Disordered" evidence="1">
    <location>
        <begin position="73"/>
        <end position="99"/>
    </location>
</feature>
<gene>
    <name evidence="2" type="ORF">MPLDJ20_20078</name>
</gene>
<organism evidence="2 3">
    <name type="scientific">Mesorhizobium plurifarium</name>
    <dbReference type="NCBI Taxonomy" id="69974"/>
    <lineage>
        <taxon>Bacteria</taxon>
        <taxon>Pseudomonadati</taxon>
        <taxon>Pseudomonadota</taxon>
        <taxon>Alphaproteobacteria</taxon>
        <taxon>Hyphomicrobiales</taxon>
        <taxon>Phyllobacteriaceae</taxon>
        <taxon>Mesorhizobium</taxon>
    </lineage>
</organism>